<dbReference type="Gene3D" id="3.40.50.300">
    <property type="entry name" value="P-loop containing nucleotide triphosphate hydrolases"/>
    <property type="match status" value="1"/>
</dbReference>
<dbReference type="Proteomes" id="UP000571183">
    <property type="component" value="Unassembled WGS sequence"/>
</dbReference>
<comment type="caution">
    <text evidence="7">The sequence shown here is derived from an EMBL/GenBank/DDBJ whole genome shotgun (WGS) entry which is preliminary data.</text>
</comment>
<dbReference type="GO" id="GO:0005886">
    <property type="term" value="C:plasma membrane"/>
    <property type="evidence" value="ECO:0007669"/>
    <property type="project" value="UniProtKB-SubCell"/>
</dbReference>
<name>A0A840DHK0_9MICO</name>
<comment type="subcellular location">
    <subcellularLocation>
        <location evidence="1">Cell membrane</location>
        <topology evidence="1">Peripheral membrane protein</topology>
    </subcellularLocation>
</comment>
<evidence type="ECO:0000313" key="7">
    <source>
        <dbReference type="EMBL" id="MBB4072210.1"/>
    </source>
</evidence>
<keyword evidence="8" id="KW-1185">Reference proteome</keyword>
<dbReference type="RefSeq" id="WP_221221353.1">
    <property type="nucleotide sequence ID" value="NZ_JACIFD010000020.1"/>
</dbReference>
<gene>
    <name evidence="7" type="ORF">F5897_001540</name>
</gene>
<dbReference type="SMART" id="SM00382">
    <property type="entry name" value="AAA"/>
    <property type="match status" value="1"/>
</dbReference>
<dbReference type="InterPro" id="IPR003439">
    <property type="entry name" value="ABC_transporter-like_ATP-bd"/>
</dbReference>
<proteinExistence type="predicted"/>
<evidence type="ECO:0000256" key="2">
    <source>
        <dbReference type="ARBA" id="ARBA00022448"/>
    </source>
</evidence>
<dbReference type="InterPro" id="IPR050763">
    <property type="entry name" value="ABC_transporter_ATP-binding"/>
</dbReference>
<evidence type="ECO:0000256" key="1">
    <source>
        <dbReference type="ARBA" id="ARBA00004202"/>
    </source>
</evidence>
<keyword evidence="4 7" id="KW-0067">ATP-binding</keyword>
<dbReference type="PROSITE" id="PS00211">
    <property type="entry name" value="ABC_TRANSPORTER_1"/>
    <property type="match status" value="1"/>
</dbReference>
<dbReference type="GO" id="GO:0046677">
    <property type="term" value="P:response to antibiotic"/>
    <property type="evidence" value="ECO:0007669"/>
    <property type="project" value="UniProtKB-KW"/>
</dbReference>
<sequence length="262" mass="27859">MHEQNQISPHSIEILNLTKVFGQKVAVNNLSLAVPQGTMFGIVGPNGAGKTTTLSMVTGILEPTQGSVAILGKDVWQDPVAAKAAMGVLPDGIRQFERLTGKELLRYTGMLRGLTTAETEQRATELLQLLGLTEAQNKMIVDYSAGMKKKIGIAAALIHAPKLVILDEPFEAVDPVSSEVIRDILRRIVAGGGTVVLSSHVMELVEKVCDAVAVIHQGTLVAAGTIADVTQGKTLQERFVELVGGHAELDAAELNWLAQNGN</sequence>
<evidence type="ECO:0000313" key="8">
    <source>
        <dbReference type="Proteomes" id="UP000571183"/>
    </source>
</evidence>
<protein>
    <submittedName>
        <fullName evidence="7">ABC-2 type transport system ATP-binding protein</fullName>
    </submittedName>
</protein>
<dbReference type="Pfam" id="PF00005">
    <property type="entry name" value="ABC_tran"/>
    <property type="match status" value="1"/>
</dbReference>
<dbReference type="EMBL" id="JACIFD010000020">
    <property type="protein sequence ID" value="MBB4072210.1"/>
    <property type="molecule type" value="Genomic_DNA"/>
</dbReference>
<accession>A0A840DHK0</accession>
<dbReference type="GO" id="GO:0005524">
    <property type="term" value="F:ATP binding"/>
    <property type="evidence" value="ECO:0007669"/>
    <property type="project" value="UniProtKB-KW"/>
</dbReference>
<keyword evidence="3" id="KW-0547">Nucleotide-binding</keyword>
<keyword evidence="2" id="KW-0813">Transport</keyword>
<dbReference type="SUPFAM" id="SSF52540">
    <property type="entry name" value="P-loop containing nucleoside triphosphate hydrolases"/>
    <property type="match status" value="1"/>
</dbReference>
<feature type="domain" description="ABC transporter" evidence="6">
    <location>
        <begin position="12"/>
        <end position="242"/>
    </location>
</feature>
<evidence type="ECO:0000256" key="3">
    <source>
        <dbReference type="ARBA" id="ARBA00022741"/>
    </source>
</evidence>
<dbReference type="AlphaFoldDB" id="A0A840DHK0"/>
<dbReference type="InterPro" id="IPR003593">
    <property type="entry name" value="AAA+_ATPase"/>
</dbReference>
<dbReference type="CDD" id="cd03230">
    <property type="entry name" value="ABC_DR_subfamily_A"/>
    <property type="match status" value="1"/>
</dbReference>
<dbReference type="PANTHER" id="PTHR42711">
    <property type="entry name" value="ABC TRANSPORTER ATP-BINDING PROTEIN"/>
    <property type="match status" value="1"/>
</dbReference>
<reference evidence="7" key="1">
    <citation type="submission" date="2020-08" db="EMBL/GenBank/DDBJ databases">
        <title>Sequencing the genomes of 1000 actinobacteria strains.</title>
        <authorList>
            <person name="Klenk H.-P."/>
        </authorList>
    </citation>
    <scope>NUCLEOTIDE SEQUENCE [LARGE SCALE GENOMIC DNA]</scope>
    <source>
        <strain evidence="7">DSM 27064</strain>
    </source>
</reference>
<evidence type="ECO:0000256" key="5">
    <source>
        <dbReference type="ARBA" id="ARBA00023251"/>
    </source>
</evidence>
<dbReference type="InterPro" id="IPR027417">
    <property type="entry name" value="P-loop_NTPase"/>
</dbReference>
<dbReference type="GO" id="GO:0016887">
    <property type="term" value="F:ATP hydrolysis activity"/>
    <property type="evidence" value="ECO:0007669"/>
    <property type="project" value="InterPro"/>
</dbReference>
<evidence type="ECO:0000259" key="6">
    <source>
        <dbReference type="PROSITE" id="PS50893"/>
    </source>
</evidence>
<evidence type="ECO:0000256" key="4">
    <source>
        <dbReference type="ARBA" id="ARBA00022840"/>
    </source>
</evidence>
<organism evidence="7 8">
    <name type="scientific">Canibacter oris</name>
    <dbReference type="NCBI Taxonomy" id="1365628"/>
    <lineage>
        <taxon>Bacteria</taxon>
        <taxon>Bacillati</taxon>
        <taxon>Actinomycetota</taxon>
        <taxon>Actinomycetes</taxon>
        <taxon>Micrococcales</taxon>
        <taxon>Microbacteriaceae</taxon>
        <taxon>Canibacter</taxon>
    </lineage>
</organism>
<dbReference type="InterPro" id="IPR017871">
    <property type="entry name" value="ABC_transporter-like_CS"/>
</dbReference>
<dbReference type="PROSITE" id="PS50893">
    <property type="entry name" value="ABC_TRANSPORTER_2"/>
    <property type="match status" value="1"/>
</dbReference>
<keyword evidence="5" id="KW-0046">Antibiotic resistance</keyword>
<dbReference type="PANTHER" id="PTHR42711:SF19">
    <property type="entry name" value="DOXORUBICIN RESISTANCE ATP-BINDING PROTEIN DRRA"/>
    <property type="match status" value="1"/>
</dbReference>